<evidence type="ECO:0000313" key="2">
    <source>
        <dbReference type="EMBL" id="XCI79987.1"/>
    </source>
</evidence>
<evidence type="ECO:0000313" key="3">
    <source>
        <dbReference type="Proteomes" id="UP001430647"/>
    </source>
</evidence>
<accession>A0AAU8I3M8</accession>
<organism evidence="2">
    <name type="scientific">Xanthomonas indica</name>
    <dbReference type="NCBI Taxonomy" id="2912242"/>
    <lineage>
        <taxon>Bacteria</taxon>
        <taxon>Pseudomonadati</taxon>
        <taxon>Pseudomonadota</taxon>
        <taxon>Gammaproteobacteria</taxon>
        <taxon>Lysobacterales</taxon>
        <taxon>Lysobacteraceae</taxon>
        <taxon>Xanthomonas</taxon>
    </lineage>
</organism>
<dbReference type="EMBL" id="JAKJPQ010000017">
    <property type="protein sequence ID" value="MCI2263383.1"/>
    <property type="molecule type" value="Genomic_DNA"/>
</dbReference>
<dbReference type="KEGG" id="xin:Q7W82_17220"/>
<name>A0AAU8I3M8_9XANT</name>
<proteinExistence type="predicted"/>
<evidence type="ECO:0008006" key="4">
    <source>
        <dbReference type="Google" id="ProtNLM"/>
    </source>
</evidence>
<reference evidence="1 3" key="1">
    <citation type="journal article" date="2022" name="Curr. Microbiol.">
        <title>Xanthomonas indica sp. nov., a Novel Member of Non-Pathogenic Xanthomonas Community from Healthy Rice Seeds.</title>
        <authorList>
            <person name="Rana R."/>
            <person name="Madhavan V.N."/>
            <person name="Saroha T."/>
            <person name="Bansal K."/>
            <person name="Kaur A."/>
            <person name="Sonti R.V."/>
            <person name="Patel H.K."/>
            <person name="Patil P.B."/>
        </authorList>
    </citation>
    <scope>NUCLEOTIDE SEQUENCE [LARGE SCALE GENOMIC DNA]</scope>
    <source>
        <strain evidence="1 3">PPL560</strain>
    </source>
</reference>
<dbReference type="AlphaFoldDB" id="A0AAU8I3M8"/>
<gene>
    <name evidence="1" type="ORF">L3V74_17760</name>
    <name evidence="2" type="ORF">Q7W82_17220</name>
</gene>
<dbReference type="RefSeq" id="WP_242161084.1">
    <property type="nucleotide sequence ID" value="NZ_CP131914.1"/>
</dbReference>
<dbReference type="EMBL" id="CP131914">
    <property type="protein sequence ID" value="XCI79987.1"/>
    <property type="molecule type" value="Genomic_DNA"/>
</dbReference>
<evidence type="ECO:0000313" key="1">
    <source>
        <dbReference type="EMBL" id="MCI2263383.1"/>
    </source>
</evidence>
<dbReference type="Proteomes" id="UP001430647">
    <property type="component" value="Unassembled WGS sequence"/>
</dbReference>
<keyword evidence="3" id="KW-1185">Reference proteome</keyword>
<reference evidence="2" key="3">
    <citation type="submission" date="2023-08" db="EMBL/GenBank/DDBJ databases">
        <title>Complete genome sequence of Xanthomonas indica.</title>
        <authorList>
            <person name="Patil P.B."/>
            <person name="Rana R."/>
        </authorList>
    </citation>
    <scope>NUCLEOTIDE SEQUENCE</scope>
    <source>
        <strain evidence="2">PPL560</strain>
    </source>
</reference>
<sequence>MARYTIRIELHGATWDDYVEMYNYLAAQGITDIITSDDGTRYKMPPAEYNYEGDATRDQVLASAKACAAKVVHSYAVLVTEALTRSWHGLAKA</sequence>
<reference evidence="1" key="2">
    <citation type="submission" date="2022-01" db="EMBL/GenBank/DDBJ databases">
        <authorList>
            <person name="Rana R."/>
            <person name="Patil P.B."/>
        </authorList>
    </citation>
    <scope>NUCLEOTIDE SEQUENCE</scope>
    <source>
        <strain evidence="1">PPL560</strain>
    </source>
</reference>
<protein>
    <recommendedName>
        <fullName evidence="4">DUF2622 domain-containing protein</fullName>
    </recommendedName>
</protein>